<accession>A0A0F9WGU0</accession>
<proteinExistence type="predicted"/>
<dbReference type="InterPro" id="IPR056367">
    <property type="entry name" value="ASKHA_NBD_ParM_R1-like"/>
</dbReference>
<dbReference type="InterPro" id="IPR049067">
    <property type="entry name" value="MreB-like_C"/>
</dbReference>
<evidence type="ECO:0000259" key="1">
    <source>
        <dbReference type="Pfam" id="PF06406"/>
    </source>
</evidence>
<dbReference type="Pfam" id="PF06406">
    <property type="entry name" value="StbA_N"/>
    <property type="match status" value="1"/>
</dbReference>
<comment type="caution">
    <text evidence="3">The sequence shown here is derived from an EMBL/GenBank/DDBJ whole genome shotgun (WGS) entry which is preliminary data.</text>
</comment>
<evidence type="ECO:0000259" key="2">
    <source>
        <dbReference type="Pfam" id="PF21522"/>
    </source>
</evidence>
<evidence type="ECO:0000313" key="3">
    <source>
        <dbReference type="EMBL" id="KKN85131.1"/>
    </source>
</evidence>
<feature type="domain" description="Actin homologue MreB-like C-terminal" evidence="2">
    <location>
        <begin position="198"/>
        <end position="335"/>
    </location>
</feature>
<dbReference type="SUPFAM" id="SSF53067">
    <property type="entry name" value="Actin-like ATPase domain"/>
    <property type="match status" value="2"/>
</dbReference>
<feature type="domain" description="Plasmid segregation protein ParM/StbA N-terminal" evidence="1">
    <location>
        <begin position="20"/>
        <end position="172"/>
    </location>
</feature>
<protein>
    <submittedName>
        <fullName evidence="3">Uncharacterized protein</fullName>
    </submittedName>
</protein>
<dbReference type="CDD" id="cd24022">
    <property type="entry name" value="ASKHA_NBD_ParM_R1-like"/>
    <property type="match status" value="1"/>
</dbReference>
<dbReference type="EMBL" id="LAZR01000163">
    <property type="protein sequence ID" value="KKN85131.1"/>
    <property type="molecule type" value="Genomic_DNA"/>
</dbReference>
<reference evidence="3" key="1">
    <citation type="journal article" date="2015" name="Nature">
        <title>Complex archaea that bridge the gap between prokaryotes and eukaryotes.</title>
        <authorList>
            <person name="Spang A."/>
            <person name="Saw J.H."/>
            <person name="Jorgensen S.L."/>
            <person name="Zaremba-Niedzwiedzka K."/>
            <person name="Martijn J."/>
            <person name="Lind A.E."/>
            <person name="van Eijk R."/>
            <person name="Schleper C."/>
            <person name="Guy L."/>
            <person name="Ettema T.J."/>
        </authorList>
    </citation>
    <scope>NUCLEOTIDE SEQUENCE</scope>
</reference>
<dbReference type="Gene3D" id="3.30.420.40">
    <property type="match status" value="2"/>
</dbReference>
<dbReference type="InterPro" id="IPR043129">
    <property type="entry name" value="ATPase_NBD"/>
</dbReference>
<dbReference type="Pfam" id="PF21522">
    <property type="entry name" value="MreB-like_C"/>
    <property type="match status" value="1"/>
</dbReference>
<sequence length="364" mass="39591">MADTKKVQKQTAAYRLVADDNGYADHKFAWYSDDGTILTGKVPSLIQVGGVGLGKTTGERVGAYMCDGVEYTCSAAINDRMDIRNADYPTSVANRVLFNHGLTRFGLLGIPVRAALTLPIRDFFSDGGVINTALRTASAESLSKRNVEVVGCEAQPDVVSVQIYAEALSAWFDWAMTDTGDYSQDYIEMEETLGEVLVVDVGGSTTDLLSVQMINETGDGEMIINNGKSGTEKVGVIDAKAKLEELIRKKMQSEGIEGISGHGSTFPSHWLERVLSTGKASYSGRTWDFTEERDTACRGVAERISGFIKTRVGSTATYQSILVVGGGAIVFRKWLELLLPNADFKDEFANARGLLKFMNSQQQV</sequence>
<dbReference type="AlphaFoldDB" id="A0A0F9WGU0"/>
<gene>
    <name evidence="3" type="ORF">LCGC14_0283000</name>
</gene>
<dbReference type="InterPro" id="IPR009440">
    <property type="entry name" value="ParM/StbA_N"/>
</dbReference>
<name>A0A0F9WGU0_9ZZZZ</name>
<organism evidence="3">
    <name type="scientific">marine sediment metagenome</name>
    <dbReference type="NCBI Taxonomy" id="412755"/>
    <lineage>
        <taxon>unclassified sequences</taxon>
        <taxon>metagenomes</taxon>
        <taxon>ecological metagenomes</taxon>
    </lineage>
</organism>